<name>A0A6A6VV83_9PEZI</name>
<dbReference type="GeneID" id="54483976"/>
<evidence type="ECO:0000256" key="1">
    <source>
        <dbReference type="ARBA" id="ARBA00011012"/>
    </source>
</evidence>
<dbReference type="GO" id="GO:0035556">
    <property type="term" value="P:intracellular signal transduction"/>
    <property type="evidence" value="ECO:0007669"/>
    <property type="project" value="TreeGrafter"/>
</dbReference>
<dbReference type="InterPro" id="IPR011989">
    <property type="entry name" value="ARM-like"/>
</dbReference>
<dbReference type="Proteomes" id="UP000799437">
    <property type="component" value="Unassembled WGS sequence"/>
</dbReference>
<organism evidence="2 3">
    <name type="scientific">Pseudovirgaria hyperparasitica</name>
    <dbReference type="NCBI Taxonomy" id="470096"/>
    <lineage>
        <taxon>Eukaryota</taxon>
        <taxon>Fungi</taxon>
        <taxon>Dikarya</taxon>
        <taxon>Ascomycota</taxon>
        <taxon>Pezizomycotina</taxon>
        <taxon>Dothideomycetes</taxon>
        <taxon>Dothideomycetes incertae sedis</taxon>
        <taxon>Acrospermales</taxon>
        <taxon>Acrospermaceae</taxon>
        <taxon>Pseudovirgaria</taxon>
    </lineage>
</organism>
<dbReference type="PANTHER" id="PTHR10182:SF3">
    <property type="entry name" value="PROTEIN MO25"/>
    <property type="match status" value="1"/>
</dbReference>
<dbReference type="RefSeq" id="XP_033596147.1">
    <property type="nucleotide sequence ID" value="XM_033742922.1"/>
</dbReference>
<comment type="similarity">
    <text evidence="1">Belongs to the Mo25 family.</text>
</comment>
<dbReference type="OrthoDB" id="609103at2759"/>
<dbReference type="Pfam" id="PF08569">
    <property type="entry name" value="Mo25"/>
    <property type="match status" value="1"/>
</dbReference>
<dbReference type="GO" id="GO:0043539">
    <property type="term" value="F:protein serine/threonine kinase activator activity"/>
    <property type="evidence" value="ECO:0007669"/>
    <property type="project" value="TreeGrafter"/>
</dbReference>
<protein>
    <submittedName>
        <fullName evidence="2">Mo25-like protein</fullName>
    </submittedName>
</protein>
<dbReference type="EMBL" id="ML996583">
    <property type="protein sequence ID" value="KAF2753696.1"/>
    <property type="molecule type" value="Genomic_DNA"/>
</dbReference>
<sequence>MAFNIFNRNRQKSNPELAKSLKEVLQRYISEEKANPKTEEELSRSLTQMKTVLQGTTELEVSPDQQHGLISALLQEDVLLYLAKSIHRLPFESRKDTQVIMSSAFRFKPPNSPDLDPIAINWVVKRRPEIITALCYGYDRKESAMPCGGVLREALKHEVVAAIVLYDEPNPDGKPLDLANINLDAPVSGNGVFWNFFDWIDKGAFEVSADAFNTFRELLTKHKGLVARYLQANFDSFFAKYNKTLVQSESYVTKRQSIKLLGEILLDRSNYNIMTKYVDIGEHLKIIMRLLKDDRKMINYEGFHVFKKVFVANPNKSMEVQKILIGNRDKLLKFLPAFLQDRQDDDQFMDEKSFLIRQIELLPPAPMLTQQPVARNY</sequence>
<dbReference type="InterPro" id="IPR016024">
    <property type="entry name" value="ARM-type_fold"/>
</dbReference>
<keyword evidence="3" id="KW-1185">Reference proteome</keyword>
<dbReference type="Gene3D" id="1.25.10.10">
    <property type="entry name" value="Leucine-rich Repeat Variant"/>
    <property type="match status" value="1"/>
</dbReference>
<evidence type="ECO:0000313" key="2">
    <source>
        <dbReference type="EMBL" id="KAF2753696.1"/>
    </source>
</evidence>
<dbReference type="SUPFAM" id="SSF48371">
    <property type="entry name" value="ARM repeat"/>
    <property type="match status" value="1"/>
</dbReference>
<proteinExistence type="inferred from homology"/>
<dbReference type="InterPro" id="IPR013878">
    <property type="entry name" value="Mo25"/>
</dbReference>
<dbReference type="GO" id="GO:0005737">
    <property type="term" value="C:cytoplasm"/>
    <property type="evidence" value="ECO:0007669"/>
    <property type="project" value="UniProtKB-ARBA"/>
</dbReference>
<dbReference type="PANTHER" id="PTHR10182">
    <property type="entry name" value="CALCIUM-BINDING PROTEIN 39-RELATED"/>
    <property type="match status" value="1"/>
</dbReference>
<reference evidence="2" key="1">
    <citation type="journal article" date="2020" name="Stud. Mycol.">
        <title>101 Dothideomycetes genomes: a test case for predicting lifestyles and emergence of pathogens.</title>
        <authorList>
            <person name="Haridas S."/>
            <person name="Albert R."/>
            <person name="Binder M."/>
            <person name="Bloem J."/>
            <person name="Labutti K."/>
            <person name="Salamov A."/>
            <person name="Andreopoulos B."/>
            <person name="Baker S."/>
            <person name="Barry K."/>
            <person name="Bills G."/>
            <person name="Bluhm B."/>
            <person name="Cannon C."/>
            <person name="Castanera R."/>
            <person name="Culley D."/>
            <person name="Daum C."/>
            <person name="Ezra D."/>
            <person name="Gonzalez J."/>
            <person name="Henrissat B."/>
            <person name="Kuo A."/>
            <person name="Liang C."/>
            <person name="Lipzen A."/>
            <person name="Lutzoni F."/>
            <person name="Magnuson J."/>
            <person name="Mondo S."/>
            <person name="Nolan M."/>
            <person name="Ohm R."/>
            <person name="Pangilinan J."/>
            <person name="Park H.-J."/>
            <person name="Ramirez L."/>
            <person name="Alfaro M."/>
            <person name="Sun H."/>
            <person name="Tritt A."/>
            <person name="Yoshinaga Y."/>
            <person name="Zwiers L.-H."/>
            <person name="Turgeon B."/>
            <person name="Goodwin S."/>
            <person name="Spatafora J."/>
            <person name="Crous P."/>
            <person name="Grigoriev I."/>
        </authorList>
    </citation>
    <scope>NUCLEOTIDE SEQUENCE</scope>
    <source>
        <strain evidence="2">CBS 121739</strain>
    </source>
</reference>
<gene>
    <name evidence="2" type="ORF">EJ05DRAFT_469890</name>
</gene>
<dbReference type="AlphaFoldDB" id="A0A6A6VV83"/>
<dbReference type="FunFam" id="1.25.10.10:FF:000257">
    <property type="entry name" value="Conidiophore development protein hymA"/>
    <property type="match status" value="1"/>
</dbReference>
<accession>A0A6A6VV83</accession>
<evidence type="ECO:0000313" key="3">
    <source>
        <dbReference type="Proteomes" id="UP000799437"/>
    </source>
</evidence>